<dbReference type="EMBL" id="CP159218">
    <property type="protein sequence ID" value="XCG62626.1"/>
    <property type="molecule type" value="Genomic_DNA"/>
</dbReference>
<evidence type="ECO:0000259" key="1">
    <source>
        <dbReference type="PROSITE" id="PS50943"/>
    </source>
</evidence>
<evidence type="ECO:0000313" key="2">
    <source>
        <dbReference type="EMBL" id="XCG62626.1"/>
    </source>
</evidence>
<dbReference type="RefSeq" id="WP_353648241.1">
    <property type="nucleotide sequence ID" value="NZ_CP159218.1"/>
</dbReference>
<dbReference type="Gene3D" id="3.30.450.180">
    <property type="match status" value="1"/>
</dbReference>
<dbReference type="GO" id="GO:0003677">
    <property type="term" value="F:DNA binding"/>
    <property type="evidence" value="ECO:0007669"/>
    <property type="project" value="InterPro"/>
</dbReference>
<dbReference type="Pfam" id="PF17765">
    <property type="entry name" value="MLTR_LBD"/>
    <property type="match status" value="1"/>
</dbReference>
<dbReference type="SMART" id="SM00530">
    <property type="entry name" value="HTH_XRE"/>
    <property type="match status" value="1"/>
</dbReference>
<dbReference type="PANTHER" id="PTHR35010">
    <property type="entry name" value="BLL4672 PROTEIN-RELATED"/>
    <property type="match status" value="1"/>
</dbReference>
<dbReference type="PANTHER" id="PTHR35010:SF2">
    <property type="entry name" value="BLL4672 PROTEIN"/>
    <property type="match status" value="1"/>
</dbReference>
<protein>
    <submittedName>
        <fullName evidence="2">Helix-turn-helix transcriptional regulator</fullName>
    </submittedName>
</protein>
<dbReference type="Pfam" id="PF13560">
    <property type="entry name" value="HTH_31"/>
    <property type="match status" value="1"/>
</dbReference>
<reference evidence="2" key="1">
    <citation type="submission" date="2024-05" db="EMBL/GenBank/DDBJ databases">
        <authorList>
            <person name="Cai S.Y."/>
            <person name="Jin L.M."/>
            <person name="Li H.R."/>
        </authorList>
    </citation>
    <scope>NUCLEOTIDE SEQUENCE</scope>
    <source>
        <strain evidence="2">A5-74</strain>
    </source>
</reference>
<dbReference type="SUPFAM" id="SSF47413">
    <property type="entry name" value="lambda repressor-like DNA-binding domains"/>
    <property type="match status" value="1"/>
</dbReference>
<sequence>MSESSELGAMLRAWRGRIQPHDVGSPFGRGSDKTPGLRREEVAWLAGVSADYVKRLEQGRSHPSRSVIRALARALRLSDAEYELACRLAGHASHFQAEVPQHITPSVQRLLDRLPDVPIAVFDAAWTRVEQNALWSAVTGDERERPHRGANLVWRTFLGKSGPVRHPNPEAYKHSLVADLREVTARYPNDDDLAAMVRDLLSSSAEFNKIWGHAGVGRHGGVSKIIDHPMVGSIELDCDVLSVHGSDLRIIVFTAPPRSSASESLRLLSVIGTETASSQSAPSASVAG</sequence>
<feature type="domain" description="HTH cro/C1-type" evidence="1">
    <location>
        <begin position="36"/>
        <end position="84"/>
    </location>
</feature>
<organism evidence="2">
    <name type="scientific">Nakamurella sp. A5-74</name>
    <dbReference type="NCBI Taxonomy" id="3158264"/>
    <lineage>
        <taxon>Bacteria</taxon>
        <taxon>Bacillati</taxon>
        <taxon>Actinomycetota</taxon>
        <taxon>Actinomycetes</taxon>
        <taxon>Nakamurellales</taxon>
        <taxon>Nakamurellaceae</taxon>
        <taxon>Nakamurella</taxon>
    </lineage>
</organism>
<proteinExistence type="predicted"/>
<gene>
    <name evidence="2" type="ORF">ABLG96_15495</name>
</gene>
<name>A0AAU8DMP4_9ACTN</name>
<dbReference type="CDD" id="cd00093">
    <property type="entry name" value="HTH_XRE"/>
    <property type="match status" value="1"/>
</dbReference>
<dbReference type="PROSITE" id="PS50943">
    <property type="entry name" value="HTH_CROC1"/>
    <property type="match status" value="1"/>
</dbReference>
<dbReference type="AlphaFoldDB" id="A0AAU8DMP4"/>
<dbReference type="InterPro" id="IPR010982">
    <property type="entry name" value="Lambda_DNA-bd_dom_sf"/>
</dbReference>
<dbReference type="InterPro" id="IPR041413">
    <property type="entry name" value="MLTR_LBD"/>
</dbReference>
<accession>A0AAU8DMP4</accession>
<dbReference type="Gene3D" id="1.10.260.40">
    <property type="entry name" value="lambda repressor-like DNA-binding domains"/>
    <property type="match status" value="1"/>
</dbReference>
<dbReference type="InterPro" id="IPR001387">
    <property type="entry name" value="Cro/C1-type_HTH"/>
</dbReference>